<dbReference type="EC" id="5.3.1.1" evidence="8 9"/>
<keyword evidence="4 8" id="KW-0312">Gluconeogenesis</keyword>
<dbReference type="Gene3D" id="3.20.20.70">
    <property type="entry name" value="Aldolase class I"/>
    <property type="match status" value="1"/>
</dbReference>
<dbReference type="UniPathway" id="UPA00138"/>
<dbReference type="InterPro" id="IPR022896">
    <property type="entry name" value="TrioseP_Isoase_bac/euk"/>
</dbReference>
<evidence type="ECO:0000256" key="9">
    <source>
        <dbReference type="RuleBase" id="RU363013"/>
    </source>
</evidence>
<comment type="pathway">
    <text evidence="2">Carbohydrate metabolism; erythritol degradation.</text>
</comment>
<evidence type="ECO:0000313" key="10">
    <source>
        <dbReference type="EMBL" id="EHY31111.1"/>
    </source>
</evidence>
<dbReference type="HAMAP" id="MF_00147_B">
    <property type="entry name" value="TIM_B"/>
    <property type="match status" value="1"/>
</dbReference>
<dbReference type="GO" id="GO:0006096">
    <property type="term" value="P:glycolytic process"/>
    <property type="evidence" value="ECO:0007669"/>
    <property type="project" value="UniProtKB-UniRule"/>
</dbReference>
<dbReference type="CDD" id="cd00311">
    <property type="entry name" value="TIM"/>
    <property type="match status" value="1"/>
</dbReference>
<evidence type="ECO:0000256" key="8">
    <source>
        <dbReference type="HAMAP-Rule" id="MF_00147"/>
    </source>
</evidence>
<feature type="binding site" evidence="8">
    <location>
        <position position="156"/>
    </location>
    <ligand>
        <name>substrate</name>
    </ligand>
</feature>
<dbReference type="InterPro" id="IPR000652">
    <property type="entry name" value="Triosephosphate_isomerase"/>
</dbReference>
<keyword evidence="11" id="KW-1185">Reference proteome</keyword>
<evidence type="ECO:0000256" key="7">
    <source>
        <dbReference type="ARBA" id="ARBA00023235"/>
    </source>
</evidence>
<evidence type="ECO:0000256" key="1">
    <source>
        <dbReference type="ARBA" id="ARBA00004680"/>
    </source>
</evidence>
<comment type="catalytic activity">
    <reaction evidence="8 9">
        <text>D-glyceraldehyde 3-phosphate = dihydroxyacetone phosphate</text>
        <dbReference type="Rhea" id="RHEA:18585"/>
        <dbReference type="ChEBI" id="CHEBI:57642"/>
        <dbReference type="ChEBI" id="CHEBI:59776"/>
        <dbReference type="EC" id="5.3.1.1"/>
    </reaction>
</comment>
<dbReference type="Proteomes" id="UP000004956">
    <property type="component" value="Unassembled WGS sequence"/>
</dbReference>
<dbReference type="AlphaFoldDB" id="H3KFK3"/>
<dbReference type="Pfam" id="PF00121">
    <property type="entry name" value="TIM"/>
    <property type="match status" value="1"/>
</dbReference>
<evidence type="ECO:0000256" key="5">
    <source>
        <dbReference type="ARBA" id="ARBA00022490"/>
    </source>
</evidence>
<dbReference type="NCBIfam" id="TIGR00419">
    <property type="entry name" value="tim"/>
    <property type="match status" value="1"/>
</dbReference>
<dbReference type="EMBL" id="AFBQ01000224">
    <property type="protein sequence ID" value="EHY31111.1"/>
    <property type="molecule type" value="Genomic_DNA"/>
</dbReference>
<evidence type="ECO:0000256" key="2">
    <source>
        <dbReference type="ARBA" id="ARBA00004939"/>
    </source>
</evidence>
<evidence type="ECO:0000256" key="6">
    <source>
        <dbReference type="ARBA" id="ARBA00023152"/>
    </source>
</evidence>
<dbReference type="PATRIC" id="fig|762967.3.peg.1199"/>
<comment type="similarity">
    <text evidence="3 8 9">Belongs to the triosephosphate isomerase family.</text>
</comment>
<keyword evidence="5 8" id="KW-0963">Cytoplasm</keyword>
<evidence type="ECO:0000256" key="3">
    <source>
        <dbReference type="ARBA" id="ARBA00007422"/>
    </source>
</evidence>
<dbReference type="GO" id="GO:0006094">
    <property type="term" value="P:gluconeogenesis"/>
    <property type="evidence" value="ECO:0007669"/>
    <property type="project" value="UniProtKB-UniRule"/>
</dbReference>
<dbReference type="InterPro" id="IPR035990">
    <property type="entry name" value="TIM_sf"/>
</dbReference>
<comment type="pathway">
    <text evidence="1 8 9">Carbohydrate degradation; glycolysis; D-glyceraldehyde 3-phosphate from glycerone phosphate: step 1/1.</text>
</comment>
<dbReference type="PANTHER" id="PTHR21139:SF42">
    <property type="entry name" value="TRIOSEPHOSPHATE ISOMERASE"/>
    <property type="match status" value="1"/>
</dbReference>
<comment type="caution">
    <text evidence="10">The sequence shown here is derived from an EMBL/GenBank/DDBJ whole genome shotgun (WGS) entry which is preliminary data.</text>
</comment>
<dbReference type="HOGENOM" id="CLU_024251_2_1_4"/>
<dbReference type="SUPFAM" id="SSF51351">
    <property type="entry name" value="Triosephosphate isomerase (TIM)"/>
    <property type="match status" value="1"/>
</dbReference>
<dbReference type="GO" id="GO:0019563">
    <property type="term" value="P:glycerol catabolic process"/>
    <property type="evidence" value="ECO:0007669"/>
    <property type="project" value="TreeGrafter"/>
</dbReference>
<dbReference type="PANTHER" id="PTHR21139">
    <property type="entry name" value="TRIOSEPHOSPHATE ISOMERASE"/>
    <property type="match status" value="1"/>
</dbReference>
<keyword evidence="6 8" id="KW-0324">Glycolysis</keyword>
<sequence length="232" mass="24403">MNGNRAQNERWTEVFRAKAADLSCRAVVCAPSVYLATLPVDAHFELGAQDVNENAKGAFTGEVSAAMLADLGVRWCIVGHSERRTLYGDTDQRVAKKVRALVEAGVRPIVCVGETRAEREAGATETVVLRQLDAVLSLVPAEKLGALAYEPVWAIGTGLTATPETAQAVHAALRAHVERTDEVAAASLPILYGGSVKPSNAAELFAQPDIDGGLIGGAALDPDDFLAVCAAR</sequence>
<dbReference type="FunFam" id="3.20.20.70:FF:000016">
    <property type="entry name" value="Triosephosphate isomerase"/>
    <property type="match status" value="1"/>
</dbReference>
<reference evidence="10 11" key="1">
    <citation type="submission" date="2011-11" db="EMBL/GenBank/DDBJ databases">
        <authorList>
            <person name="Weinstock G."/>
            <person name="Sodergren E."/>
            <person name="Clifton S."/>
            <person name="Fulton L."/>
            <person name="Fulton B."/>
            <person name="Courtney L."/>
            <person name="Fronick C."/>
            <person name="Harrison M."/>
            <person name="Strong C."/>
            <person name="Farmer C."/>
            <person name="Delahaunty K."/>
            <person name="Markovic C."/>
            <person name="Hall O."/>
            <person name="Minx P."/>
            <person name="Tomlinson C."/>
            <person name="Mitreva M."/>
            <person name="Hou S."/>
            <person name="Chen J."/>
            <person name="Wollam A."/>
            <person name="Pepin K.H."/>
            <person name="Johnson M."/>
            <person name="Bhonagiri V."/>
            <person name="Zhang X."/>
            <person name="Suruliraj S."/>
            <person name="Warren W."/>
            <person name="Chinwalla A."/>
            <person name="Mardis E.R."/>
            <person name="Wilson R.K."/>
        </authorList>
    </citation>
    <scope>NUCLEOTIDE SEQUENCE [LARGE SCALE GENOMIC DNA]</scope>
    <source>
        <strain evidence="10 11">YIT 11816</strain>
    </source>
</reference>
<feature type="active site" description="Electrophile" evidence="8">
    <location>
        <position position="80"/>
    </location>
</feature>
<dbReference type="STRING" id="762967.HMPREF9440_01521"/>
<proteinExistence type="inferred from homology"/>
<evidence type="ECO:0000256" key="4">
    <source>
        <dbReference type="ARBA" id="ARBA00022432"/>
    </source>
</evidence>
<dbReference type="InterPro" id="IPR013785">
    <property type="entry name" value="Aldolase_TIM"/>
</dbReference>
<comment type="caution">
    <text evidence="8">Lacks conserved residue(s) required for the propagation of feature annotation.</text>
</comment>
<evidence type="ECO:0000313" key="11">
    <source>
        <dbReference type="Proteomes" id="UP000004956"/>
    </source>
</evidence>
<name>H3KFK3_9BURK</name>
<dbReference type="GO" id="GO:0046166">
    <property type="term" value="P:glyceraldehyde-3-phosphate biosynthetic process"/>
    <property type="evidence" value="ECO:0007669"/>
    <property type="project" value="TreeGrafter"/>
</dbReference>
<feature type="binding site" evidence="8">
    <location>
        <position position="195"/>
    </location>
    <ligand>
        <name>substrate</name>
    </ligand>
</feature>
<dbReference type="GO" id="GO:0005829">
    <property type="term" value="C:cytosol"/>
    <property type="evidence" value="ECO:0007669"/>
    <property type="project" value="TreeGrafter"/>
</dbReference>
<feature type="binding site" evidence="8">
    <location>
        <begin position="216"/>
        <end position="217"/>
    </location>
    <ligand>
        <name>substrate</name>
    </ligand>
</feature>
<gene>
    <name evidence="8" type="primary">tpiA</name>
    <name evidence="10" type="ORF">HMPREF9440_01521</name>
</gene>
<dbReference type="PROSITE" id="PS51440">
    <property type="entry name" value="TIM_2"/>
    <property type="match status" value="1"/>
</dbReference>
<comment type="pathway">
    <text evidence="8 9">Carbohydrate biosynthesis; gluconeogenesis.</text>
</comment>
<feature type="active site" description="Proton acceptor" evidence="8">
    <location>
        <position position="150"/>
    </location>
</feature>
<accession>H3KFK3</accession>
<dbReference type="InterPro" id="IPR020861">
    <property type="entry name" value="Triosephosphate_isomerase_AS"/>
</dbReference>
<dbReference type="UniPathway" id="UPA00109">
    <property type="reaction ID" value="UER00189"/>
</dbReference>
<dbReference type="GO" id="GO:0004807">
    <property type="term" value="F:triose-phosphate isomerase activity"/>
    <property type="evidence" value="ECO:0007669"/>
    <property type="project" value="UniProtKB-UniRule"/>
</dbReference>
<comment type="subunit">
    <text evidence="8 9">Homodimer.</text>
</comment>
<keyword evidence="7 8" id="KW-0413">Isomerase</keyword>
<protein>
    <recommendedName>
        <fullName evidence="8 9">Triosephosphate isomerase</fullName>
        <shortName evidence="8">TIM</shortName>
        <shortName evidence="8">TPI</shortName>
        <ecNumber evidence="8 9">5.3.1.1</ecNumber>
    </recommendedName>
    <alternativeName>
        <fullName evidence="8">Triose-phosphate isomerase</fullName>
    </alternativeName>
</protein>
<organism evidence="10 11">
    <name type="scientific">Sutterella parvirubra YIT 11816</name>
    <dbReference type="NCBI Taxonomy" id="762967"/>
    <lineage>
        <taxon>Bacteria</taxon>
        <taxon>Pseudomonadati</taxon>
        <taxon>Pseudomonadota</taxon>
        <taxon>Betaproteobacteria</taxon>
        <taxon>Burkholderiales</taxon>
        <taxon>Sutterellaceae</taxon>
        <taxon>Sutterella</taxon>
    </lineage>
</organism>
<dbReference type="PROSITE" id="PS00171">
    <property type="entry name" value="TIM_1"/>
    <property type="match status" value="1"/>
</dbReference>
<comment type="function">
    <text evidence="8">Involved in the gluconeogenesis. Catalyzes stereospecifically the conversion of dihydroxyacetone phosphate (DHAP) to D-glyceraldehyde-3-phosphate (G3P).</text>
</comment>
<comment type="subcellular location">
    <subcellularLocation>
        <location evidence="8 9">Cytoplasm</location>
    </subcellularLocation>
</comment>